<protein>
    <submittedName>
        <fullName evidence="1">Uncharacterized protein</fullName>
    </submittedName>
</protein>
<proteinExistence type="predicted"/>
<dbReference type="EMBL" id="CARXXK010000002">
    <property type="protein sequence ID" value="CAI6354509.1"/>
    <property type="molecule type" value="Genomic_DNA"/>
</dbReference>
<gene>
    <name evidence="1" type="ORF">MEUPH1_LOCUS10499</name>
</gene>
<keyword evidence="2" id="KW-1185">Reference proteome</keyword>
<evidence type="ECO:0000313" key="1">
    <source>
        <dbReference type="EMBL" id="CAI6354509.1"/>
    </source>
</evidence>
<dbReference type="Proteomes" id="UP001160148">
    <property type="component" value="Unassembled WGS sequence"/>
</dbReference>
<evidence type="ECO:0000313" key="2">
    <source>
        <dbReference type="Proteomes" id="UP001160148"/>
    </source>
</evidence>
<name>A0AAV0WF42_9HEMI</name>
<comment type="caution">
    <text evidence="1">The sequence shown here is derived from an EMBL/GenBank/DDBJ whole genome shotgun (WGS) entry which is preliminary data.</text>
</comment>
<reference evidence="1 2" key="1">
    <citation type="submission" date="2023-01" db="EMBL/GenBank/DDBJ databases">
        <authorList>
            <person name="Whitehead M."/>
        </authorList>
    </citation>
    <scope>NUCLEOTIDE SEQUENCE [LARGE SCALE GENOMIC DNA]</scope>
</reference>
<sequence length="197" mass="23308">MESTDLYAAPDSPTYYPFNADHQPDVLVILLLNLQPQKYSFNNISDLSSDYNPIILSICDSPLTNSSPRSRTKTNWKQFTLEMARITQIPHISTKTDIDREIEKITTNLQQAIKNCSTTQKNPRTFSSLYDEILLGIRTKRHLRKEWQIRRDPEIKRMYNAQISYVRNLIQDHRKKEWDDFTAKLNFKHKSIYKLNR</sequence>
<accession>A0AAV0WF42</accession>
<dbReference type="AlphaFoldDB" id="A0AAV0WF42"/>
<organism evidence="1 2">
    <name type="scientific">Macrosiphum euphorbiae</name>
    <name type="common">potato aphid</name>
    <dbReference type="NCBI Taxonomy" id="13131"/>
    <lineage>
        <taxon>Eukaryota</taxon>
        <taxon>Metazoa</taxon>
        <taxon>Ecdysozoa</taxon>
        <taxon>Arthropoda</taxon>
        <taxon>Hexapoda</taxon>
        <taxon>Insecta</taxon>
        <taxon>Pterygota</taxon>
        <taxon>Neoptera</taxon>
        <taxon>Paraneoptera</taxon>
        <taxon>Hemiptera</taxon>
        <taxon>Sternorrhyncha</taxon>
        <taxon>Aphidomorpha</taxon>
        <taxon>Aphidoidea</taxon>
        <taxon>Aphididae</taxon>
        <taxon>Macrosiphini</taxon>
        <taxon>Macrosiphum</taxon>
    </lineage>
</organism>